<name>A0ACA9LTB2_9GLOM</name>
<reference evidence="1" key="1">
    <citation type="submission" date="2021-06" db="EMBL/GenBank/DDBJ databases">
        <authorList>
            <person name="Kallberg Y."/>
            <person name="Tangrot J."/>
            <person name="Rosling A."/>
        </authorList>
    </citation>
    <scope>NUCLEOTIDE SEQUENCE</scope>
    <source>
        <strain evidence="1">AU212A</strain>
    </source>
</reference>
<dbReference type="Proteomes" id="UP000789860">
    <property type="component" value="Unassembled WGS sequence"/>
</dbReference>
<protein>
    <submittedName>
        <fullName evidence="1">5973_t:CDS:1</fullName>
    </submittedName>
</protein>
<evidence type="ECO:0000313" key="1">
    <source>
        <dbReference type="EMBL" id="CAG8545287.1"/>
    </source>
</evidence>
<keyword evidence="2" id="KW-1185">Reference proteome</keyword>
<comment type="caution">
    <text evidence="1">The sequence shown here is derived from an EMBL/GenBank/DDBJ whole genome shotgun (WGS) entry which is preliminary data.</text>
</comment>
<dbReference type="EMBL" id="CAJVPM010007401">
    <property type="protein sequence ID" value="CAG8545287.1"/>
    <property type="molecule type" value="Genomic_DNA"/>
</dbReference>
<proteinExistence type="predicted"/>
<accession>A0ACA9LTB2</accession>
<feature type="non-terminal residue" evidence="1">
    <location>
        <position position="1"/>
    </location>
</feature>
<sequence>MDINKICNKETIEPYLEADFNFDINIEKPVLGSDLMGPLAEILPTNYSYIINEFHEIDPLITDENIVINQIISLFYVNINSAERAYMWLEEFHEKTKTTMRQTRGHILKVKDKQGKGVQVKKPHSERLRNTGCLATIGFRIEKRYLERSHALEVSLHFTHNHVPKSAISLSFRPVNIQTEEKYLKLFQCGHTPSTARYEYEEKLHLLADNEEHLATILADRALNPDSGYIINLYKKFRLIQLGARNGNSMFERLENEIKNYNELGYGKAVFHSFDKRKGQAFVLCIVSSLMQRIHKTIRQAGEICYIDASSSFDSLNTSITLLYTSCAVGALPLGIILTSNESEDTLEFAFNFLKTILPKKAFYNRGPEVGPSIIITDDSYAERNVLRHCWNQAKIFLCVFHILQSFWRWLWNTSHHIHKDDRLLIMRYMKSMVYASTETELVNSFKILQQQYFEKYSNFATYVIRYWNRRHE</sequence>
<gene>
    <name evidence="1" type="ORF">SCALOS_LOCUS4988</name>
</gene>
<organism evidence="1 2">
    <name type="scientific">Scutellospora calospora</name>
    <dbReference type="NCBI Taxonomy" id="85575"/>
    <lineage>
        <taxon>Eukaryota</taxon>
        <taxon>Fungi</taxon>
        <taxon>Fungi incertae sedis</taxon>
        <taxon>Mucoromycota</taxon>
        <taxon>Glomeromycotina</taxon>
        <taxon>Glomeromycetes</taxon>
        <taxon>Diversisporales</taxon>
        <taxon>Gigasporaceae</taxon>
        <taxon>Scutellospora</taxon>
    </lineage>
</organism>
<evidence type="ECO:0000313" key="2">
    <source>
        <dbReference type="Proteomes" id="UP000789860"/>
    </source>
</evidence>